<keyword evidence="4 11" id="KW-0028">Amino-acid biosynthesis</keyword>
<dbReference type="UniPathway" id="UPA00904">
    <property type="reaction ID" value="UER00878"/>
</dbReference>
<gene>
    <name evidence="11" type="primary">ADI1</name>
    <name evidence="12" type="ORF">SAPINGB_P004502</name>
</gene>
<evidence type="ECO:0000256" key="6">
    <source>
        <dbReference type="ARBA" id="ARBA00022964"/>
    </source>
</evidence>
<organism evidence="12 13">
    <name type="scientific">Magnusiomyces paraingens</name>
    <dbReference type="NCBI Taxonomy" id="2606893"/>
    <lineage>
        <taxon>Eukaryota</taxon>
        <taxon>Fungi</taxon>
        <taxon>Dikarya</taxon>
        <taxon>Ascomycota</taxon>
        <taxon>Saccharomycotina</taxon>
        <taxon>Dipodascomycetes</taxon>
        <taxon>Dipodascales</taxon>
        <taxon>Dipodascaceae</taxon>
        <taxon>Magnusiomyces</taxon>
    </lineage>
</organism>
<keyword evidence="13" id="KW-1185">Reference proteome</keyword>
<feature type="binding site" evidence="11">
    <location>
        <position position="86"/>
    </location>
    <ligand>
        <name>Ni(2+)</name>
        <dbReference type="ChEBI" id="CHEBI:49786"/>
        <note>for nickel-dependent acireductone dioxygenase activity</note>
    </ligand>
</feature>
<evidence type="ECO:0000256" key="9">
    <source>
        <dbReference type="ARBA" id="ARBA00023167"/>
    </source>
</evidence>
<dbReference type="GO" id="GO:0010308">
    <property type="term" value="F:acireductone dioxygenase (Ni2+-requiring) activity"/>
    <property type="evidence" value="ECO:0007669"/>
    <property type="project" value="UniProtKB-UniRule"/>
</dbReference>
<dbReference type="GO" id="GO:0005506">
    <property type="term" value="F:iron ion binding"/>
    <property type="evidence" value="ECO:0007669"/>
    <property type="project" value="UniProtKB-UniRule"/>
</dbReference>
<dbReference type="EC" id="1.13.11.53" evidence="11"/>
<comment type="subcellular location">
    <subcellularLocation>
        <location evidence="11">Cytoplasm</location>
    </subcellularLocation>
    <subcellularLocation>
        <location evidence="11">Nucleus</location>
    </subcellularLocation>
</comment>
<dbReference type="GO" id="GO:0019509">
    <property type="term" value="P:L-methionine salvage from methylthioadenosine"/>
    <property type="evidence" value="ECO:0007669"/>
    <property type="project" value="UniProtKB-UniRule"/>
</dbReference>
<dbReference type="GO" id="GO:0010309">
    <property type="term" value="F:acireductone dioxygenase [iron(II)-requiring] activity"/>
    <property type="evidence" value="ECO:0007669"/>
    <property type="project" value="UniProtKB-UniRule"/>
</dbReference>
<dbReference type="InterPro" id="IPR011051">
    <property type="entry name" value="RmlC_Cupin_sf"/>
</dbReference>
<comment type="pathway">
    <text evidence="11">Amino-acid biosynthesis; L-methionine biosynthesis via salvage pathway; L-methionine from S-methyl-5-thio-alpha-D-ribose 1-phosphate: step 5/6.</text>
</comment>
<dbReference type="Proteomes" id="UP000398389">
    <property type="component" value="Unassembled WGS sequence"/>
</dbReference>
<accession>A0A5E8BZW9</accession>
<keyword evidence="9 11" id="KW-0486">Methionine biosynthesis</keyword>
<evidence type="ECO:0000313" key="13">
    <source>
        <dbReference type="Proteomes" id="UP000398389"/>
    </source>
</evidence>
<dbReference type="GO" id="GO:0005634">
    <property type="term" value="C:nucleus"/>
    <property type="evidence" value="ECO:0007669"/>
    <property type="project" value="UniProtKB-SubCell"/>
</dbReference>
<evidence type="ECO:0000256" key="5">
    <source>
        <dbReference type="ARBA" id="ARBA00022723"/>
    </source>
</evidence>
<dbReference type="GO" id="GO:0005737">
    <property type="term" value="C:cytoplasm"/>
    <property type="evidence" value="ECO:0007669"/>
    <property type="project" value="UniProtKB-SubCell"/>
</dbReference>
<evidence type="ECO:0000256" key="2">
    <source>
        <dbReference type="ARBA" id="ARBA00022490"/>
    </source>
</evidence>
<feature type="binding site" evidence="11">
    <location>
        <position position="84"/>
    </location>
    <ligand>
        <name>Fe(2+)</name>
        <dbReference type="ChEBI" id="CHEBI:29033"/>
        <note>for iron-dependent acireductone dioxygenase activity</note>
    </ligand>
</feature>
<feature type="binding site" evidence="11">
    <location>
        <position position="130"/>
    </location>
    <ligand>
        <name>Fe(2+)</name>
        <dbReference type="ChEBI" id="CHEBI:29033"/>
        <note>for iron-dependent acireductone dioxygenase activity</note>
    </ligand>
</feature>
<comment type="function">
    <text evidence="11">Catalyzes 2 different reactions between oxygen and the acireductone 1,2-dihydroxy-3-keto-5-methylthiopentene (DHK-MTPene) depending upon the metal bound in the active site. Fe-containing acireductone dioxygenase (Fe-ARD) produces formate and 2-keto-4-methylthiobutyrate (KMTB), the alpha-ketoacid precursor of methionine in the methionine recycle pathway. Ni-containing acireductone dioxygenase (Ni-ARD) produces methylthiopropionate, carbon monoxide and formate, and does not lie on the methionine recycle pathway.</text>
</comment>
<name>A0A5E8BZW9_9ASCO</name>
<comment type="catalytic activity">
    <reaction evidence="11">
        <text>1,2-dihydroxy-5-(methylsulfanyl)pent-1-en-3-one + O2 = 3-(methylsulfanyl)propanoate + CO + formate + 2 H(+)</text>
        <dbReference type="Rhea" id="RHEA:14161"/>
        <dbReference type="ChEBI" id="CHEBI:15378"/>
        <dbReference type="ChEBI" id="CHEBI:15379"/>
        <dbReference type="ChEBI" id="CHEBI:15740"/>
        <dbReference type="ChEBI" id="CHEBI:17245"/>
        <dbReference type="ChEBI" id="CHEBI:49016"/>
        <dbReference type="ChEBI" id="CHEBI:49252"/>
        <dbReference type="EC" id="1.13.11.53"/>
    </reaction>
</comment>
<dbReference type="PANTHER" id="PTHR23418:SF0">
    <property type="entry name" value="ACIREDUCTONE DIOXYGENASE"/>
    <property type="match status" value="1"/>
</dbReference>
<dbReference type="InterPro" id="IPR014710">
    <property type="entry name" value="RmlC-like_jellyroll"/>
</dbReference>
<comment type="cofactor">
    <cofactor evidence="11">
        <name>Fe(2+)</name>
        <dbReference type="ChEBI" id="CHEBI:29033"/>
    </cofactor>
    <cofactor evidence="11">
        <name>Ni(2+)</name>
        <dbReference type="ChEBI" id="CHEBI:49786"/>
    </cofactor>
    <text evidence="11">Binds either 1 Fe or Ni cation per monomer. Iron-binding promotes an acireductone dioxygenase reaction producing 2-keto-4-methylthiobutyrate, while nickel-binding promotes an acireductone dioxygenase reaction producing 3-(methylsulfanyl)propanoate.</text>
</comment>
<comment type="similarity">
    <text evidence="11">Belongs to the acireductone dioxygenase (ARD) family.</text>
</comment>
<dbReference type="AlphaFoldDB" id="A0A5E8BZW9"/>
<keyword evidence="10 11" id="KW-0539">Nucleus</keyword>
<evidence type="ECO:0000256" key="7">
    <source>
        <dbReference type="ARBA" id="ARBA00023002"/>
    </source>
</evidence>
<keyword evidence="2 11" id="KW-0963">Cytoplasm</keyword>
<dbReference type="EC" id="1.13.11.54" evidence="11"/>
<dbReference type="OrthoDB" id="1867259at2759"/>
<feature type="binding site" evidence="11">
    <location>
        <position position="84"/>
    </location>
    <ligand>
        <name>Ni(2+)</name>
        <dbReference type="ChEBI" id="CHEBI:49786"/>
        <note>for nickel-dependent acireductone dioxygenase activity</note>
    </ligand>
</feature>
<feature type="binding site" evidence="11">
    <location>
        <position position="86"/>
    </location>
    <ligand>
        <name>Fe(2+)</name>
        <dbReference type="ChEBI" id="CHEBI:29033"/>
        <note>for iron-dependent acireductone dioxygenase activity</note>
    </ligand>
</feature>
<evidence type="ECO:0000256" key="4">
    <source>
        <dbReference type="ARBA" id="ARBA00022605"/>
    </source>
</evidence>
<dbReference type="FunFam" id="2.60.120.10:FF:000099">
    <property type="entry name" value="1,2-dihydroxy-3-keto-5-methylthiopentene dioxygenase"/>
    <property type="match status" value="1"/>
</dbReference>
<comment type="catalytic activity">
    <reaction evidence="1 11">
        <text>1,2-dihydroxy-5-(methylsulfanyl)pent-1-en-3-one + O2 = 4-methylsulfanyl-2-oxobutanoate + formate + 2 H(+)</text>
        <dbReference type="Rhea" id="RHEA:24504"/>
        <dbReference type="ChEBI" id="CHEBI:15378"/>
        <dbReference type="ChEBI" id="CHEBI:15379"/>
        <dbReference type="ChEBI" id="CHEBI:15740"/>
        <dbReference type="ChEBI" id="CHEBI:16723"/>
        <dbReference type="ChEBI" id="CHEBI:49252"/>
        <dbReference type="EC" id="1.13.11.54"/>
    </reaction>
</comment>
<evidence type="ECO:0000256" key="11">
    <source>
        <dbReference type="HAMAP-Rule" id="MF_03154"/>
    </source>
</evidence>
<evidence type="ECO:0000313" key="12">
    <source>
        <dbReference type="EMBL" id="VVT55250.1"/>
    </source>
</evidence>
<dbReference type="PANTHER" id="PTHR23418">
    <property type="entry name" value="ACIREDUCTONE DIOXYGENASE"/>
    <property type="match status" value="1"/>
</dbReference>
<keyword evidence="5 11" id="KW-0479">Metal-binding</keyword>
<evidence type="ECO:0000256" key="8">
    <source>
        <dbReference type="ARBA" id="ARBA00023004"/>
    </source>
</evidence>
<dbReference type="InterPro" id="IPR027496">
    <property type="entry name" value="ARD_euk"/>
</dbReference>
<evidence type="ECO:0000256" key="10">
    <source>
        <dbReference type="ARBA" id="ARBA00023242"/>
    </source>
</evidence>
<evidence type="ECO:0000256" key="3">
    <source>
        <dbReference type="ARBA" id="ARBA00022596"/>
    </source>
</evidence>
<dbReference type="Pfam" id="PF03079">
    <property type="entry name" value="ARD"/>
    <property type="match status" value="1"/>
</dbReference>
<keyword evidence="3 11" id="KW-0533">Nickel</keyword>
<sequence length="176" mass="21111">MKAYYHDGLEIKDRSFPHESTEEVSLEELNNIGVYIYHFDQVSSVDQLSKERNYMARDEIEISPKSCGSWENYQIQLDKYYIEHLHEDEEIRYVLDGAGYFDIRNNTQDRWIRVHLTKGDLVIVPAGIYHRFAPTTDHYIKNMRLFQNRPKWMAINRPEADTTTFRKKYLKEIKIN</sequence>
<keyword evidence="8 11" id="KW-0408">Iron</keyword>
<feature type="binding site" evidence="11">
    <location>
        <position position="90"/>
    </location>
    <ligand>
        <name>Ni(2+)</name>
        <dbReference type="ChEBI" id="CHEBI:49786"/>
        <note>for nickel-dependent acireductone dioxygenase activity</note>
    </ligand>
</feature>
<dbReference type="SUPFAM" id="SSF51182">
    <property type="entry name" value="RmlC-like cupins"/>
    <property type="match status" value="1"/>
</dbReference>
<protein>
    <recommendedName>
        <fullName evidence="11">Acireductone dioxygenase</fullName>
    </recommendedName>
    <alternativeName>
        <fullName evidence="11">Acireductone dioxygenase (Fe(2+)-requiring)</fullName>
        <shortName evidence="11">ARD'</shortName>
        <shortName evidence="11">Fe-ARD</shortName>
        <ecNumber evidence="11">1.13.11.54</ecNumber>
    </alternativeName>
    <alternativeName>
        <fullName evidence="11">Acireductone dioxygenase (Ni(2+)-requiring)</fullName>
        <shortName evidence="11">ARD</shortName>
        <shortName evidence="11">Ni-ARD</shortName>
        <ecNumber evidence="11">1.13.11.53</ecNumber>
    </alternativeName>
</protein>
<feature type="binding site" evidence="11">
    <location>
        <position position="130"/>
    </location>
    <ligand>
        <name>Ni(2+)</name>
        <dbReference type="ChEBI" id="CHEBI:49786"/>
        <note>for nickel-dependent acireductone dioxygenase activity</note>
    </ligand>
</feature>
<dbReference type="Gene3D" id="2.60.120.10">
    <property type="entry name" value="Jelly Rolls"/>
    <property type="match status" value="1"/>
</dbReference>
<keyword evidence="7 11" id="KW-0560">Oxidoreductase</keyword>
<dbReference type="EMBL" id="CABVLU010000003">
    <property type="protein sequence ID" value="VVT55250.1"/>
    <property type="molecule type" value="Genomic_DNA"/>
</dbReference>
<dbReference type="CDD" id="cd02232">
    <property type="entry name" value="cupin_ARD"/>
    <property type="match status" value="1"/>
</dbReference>
<dbReference type="HAMAP" id="MF_03154">
    <property type="entry name" value="Salvage_MtnD_euk"/>
    <property type="match status" value="1"/>
</dbReference>
<feature type="binding site" evidence="11">
    <location>
        <position position="90"/>
    </location>
    <ligand>
        <name>Fe(2+)</name>
        <dbReference type="ChEBI" id="CHEBI:29033"/>
        <note>for iron-dependent acireductone dioxygenase activity</note>
    </ligand>
</feature>
<dbReference type="InterPro" id="IPR004313">
    <property type="entry name" value="ARD"/>
</dbReference>
<evidence type="ECO:0000256" key="1">
    <source>
        <dbReference type="ARBA" id="ARBA00000428"/>
    </source>
</evidence>
<dbReference type="GO" id="GO:0016151">
    <property type="term" value="F:nickel cation binding"/>
    <property type="evidence" value="ECO:0007669"/>
    <property type="project" value="UniProtKB-UniRule"/>
</dbReference>
<reference evidence="12 13" key="1">
    <citation type="submission" date="2019-09" db="EMBL/GenBank/DDBJ databases">
        <authorList>
            <person name="Brejova B."/>
        </authorList>
    </citation>
    <scope>NUCLEOTIDE SEQUENCE [LARGE SCALE GENOMIC DNA]</scope>
</reference>
<proteinExistence type="inferred from homology"/>
<keyword evidence="6 11" id="KW-0223">Dioxygenase</keyword>